<dbReference type="Pfam" id="PF14498">
    <property type="entry name" value="Glyco_hyd_65N_2"/>
    <property type="match status" value="2"/>
</dbReference>
<evidence type="ECO:0000313" key="6">
    <source>
        <dbReference type="Proteomes" id="UP000429958"/>
    </source>
</evidence>
<dbReference type="InterPro" id="IPR049053">
    <property type="entry name" value="AFCA-like_C"/>
</dbReference>
<gene>
    <name evidence="5" type="ORF">FYJ39_10625</name>
</gene>
<dbReference type="InterPro" id="IPR016518">
    <property type="entry name" value="Alpha-L-fucosidase"/>
</dbReference>
<dbReference type="Pfam" id="PF21307">
    <property type="entry name" value="Glyco_hydro_95_C"/>
    <property type="match status" value="1"/>
</dbReference>
<dbReference type="Proteomes" id="UP000429958">
    <property type="component" value="Unassembled WGS sequence"/>
</dbReference>
<dbReference type="InterPro" id="IPR027414">
    <property type="entry name" value="GH95_N_dom"/>
</dbReference>
<dbReference type="InterPro" id="IPR012341">
    <property type="entry name" value="6hp_glycosidase-like_sf"/>
</dbReference>
<dbReference type="GO" id="GO:0004560">
    <property type="term" value="F:alpha-L-fucosidase activity"/>
    <property type="evidence" value="ECO:0007669"/>
    <property type="project" value="InterPro"/>
</dbReference>
<dbReference type="InterPro" id="IPR008928">
    <property type="entry name" value="6-hairpin_glycosidase_sf"/>
</dbReference>
<protein>
    <submittedName>
        <fullName evidence="5">Glycoside hydrolase family 95 protein</fullName>
    </submittedName>
</protein>
<evidence type="ECO:0000259" key="4">
    <source>
        <dbReference type="Pfam" id="PF22124"/>
    </source>
</evidence>
<keyword evidence="6" id="KW-1185">Reference proteome</keyword>
<dbReference type="EMBL" id="VUMD01000008">
    <property type="protein sequence ID" value="MSS37021.1"/>
    <property type="molecule type" value="Genomic_DNA"/>
</dbReference>
<keyword evidence="5" id="KW-0378">Hydrolase</keyword>
<dbReference type="Pfam" id="PF22124">
    <property type="entry name" value="Glyco_hydro_95_cat"/>
    <property type="match status" value="1"/>
</dbReference>
<dbReference type="PANTHER" id="PTHR31084:SF0">
    <property type="entry name" value="ALPHA-L-FUCOSIDASE 2"/>
    <property type="match status" value="1"/>
</dbReference>
<evidence type="ECO:0000313" key="5">
    <source>
        <dbReference type="EMBL" id="MSS37021.1"/>
    </source>
</evidence>
<dbReference type="PIRSF" id="PIRSF007663">
    <property type="entry name" value="UCP007663"/>
    <property type="match status" value="1"/>
</dbReference>
<dbReference type="SUPFAM" id="SSF48208">
    <property type="entry name" value="Six-hairpin glycosidases"/>
    <property type="match status" value="1"/>
</dbReference>
<feature type="domain" description="Alpha fucosidase A-like C-terminal" evidence="3">
    <location>
        <begin position="758"/>
        <end position="804"/>
    </location>
</feature>
<feature type="domain" description="Glycosyl hydrolase family 95 N-terminal" evidence="2">
    <location>
        <begin position="10"/>
        <end position="112"/>
    </location>
</feature>
<evidence type="ECO:0000259" key="2">
    <source>
        <dbReference type="Pfam" id="PF14498"/>
    </source>
</evidence>
<reference evidence="5 6" key="1">
    <citation type="submission" date="2019-08" db="EMBL/GenBank/DDBJ databases">
        <title>In-depth cultivation of the pig gut microbiome towards novel bacterial diversity and tailored functional studies.</title>
        <authorList>
            <person name="Wylensek D."/>
            <person name="Hitch T.C.A."/>
            <person name="Clavel T."/>
        </authorList>
    </citation>
    <scope>NUCLEOTIDE SEQUENCE [LARGE SCALE GENOMIC DNA]</scope>
    <source>
        <strain evidence="5 6">WCA-389-WT-23D1</strain>
    </source>
</reference>
<evidence type="ECO:0000256" key="1">
    <source>
        <dbReference type="SAM" id="MobiDB-lite"/>
    </source>
</evidence>
<accession>A0A7X2NLC2</accession>
<dbReference type="Gene3D" id="1.50.10.10">
    <property type="match status" value="1"/>
</dbReference>
<feature type="domain" description="Glycosyl hydrolase family 95 catalytic" evidence="4">
    <location>
        <begin position="319"/>
        <end position="755"/>
    </location>
</feature>
<dbReference type="AlphaFoldDB" id="A0A7X2NLC2"/>
<dbReference type="InterPro" id="IPR054363">
    <property type="entry name" value="GH95_cat"/>
</dbReference>
<feature type="region of interest" description="Disordered" evidence="1">
    <location>
        <begin position="127"/>
        <end position="147"/>
    </location>
</feature>
<sequence>MVCNRRMKMFYRQPAKSWKECIPIGNGRIGGMIFADPGAERICLNEDSLWSGYPGEKQMRNANGTKKQYLDQVRSAVAEEDYAKAEELLEKHLLGEFTESYLPLGTLHVDIPALEIWNLETCASEWKTERETDPPPADSSSCDPRGKIGVTEYERGLTLDTGIAWARMKTPAGGEIRKEYFCSYPDACMVIHIESDEPLPEVRISLESELKKNGTKLLEQDTVMYYFQCPEHVDPNYVKNKTPIIWGERGKKFQVLVKVMETDGTVRAVENGAYNPQEKSDSLENGTGEIYVKEEICIEKPTQLTIVLTAVKELETGGSYAQLKERHVKDYQSLYSRVSLDLGEQPELPTDERLKALRNGQEDHPLFALYFQYGRYLLISSSRGKENLPATLQGIWCWEMQPPWSSNWTTNINAQMNYWPVQKCNLSECLEPYVSWMKRLAKSGEETAQKYCGCRGYSVNHNVDGWYATNPVGMPFGGGTSHEGCSEYAWFPLGGIWLCQEVWRAYEYRPQPELLKETVLPLLTGAVRFCLDWLVPFGEYYVVNPSTSPEHRFEDPKMPGRYRAVSMASTLDMSLIREVFLNYRRAVDCACEEGVYAERKCDESAKEWGHILEEAKGLLGEVDKVEQKLYPYCVGADGRLQEWYKDFREKERGHRHLSHLYGLFPGELFCENKELVDAAKKSLDCRMENGSGQTGWSCAWAAELYAVLGDGEKAFSYMRKLLEKSTYDNLWDAHPPLFFQIDGNLGGTSAIADMLVQDRGGEVKLLPALPPKWSEGSVKGLRIKGNKTVDISWKDGAVTAYQIHEG</sequence>
<feature type="domain" description="Glycosyl hydrolase family 95 N-terminal" evidence="2">
    <location>
        <begin position="149"/>
        <end position="273"/>
    </location>
</feature>
<comment type="caution">
    <text evidence="5">The sequence shown here is derived from an EMBL/GenBank/DDBJ whole genome shotgun (WGS) entry which is preliminary data.</text>
</comment>
<proteinExistence type="predicted"/>
<dbReference type="Gene3D" id="2.70.98.50">
    <property type="entry name" value="putative glycoside hydrolase family protein from bacillus halodurans"/>
    <property type="match status" value="1"/>
</dbReference>
<dbReference type="GO" id="GO:0005975">
    <property type="term" value="P:carbohydrate metabolic process"/>
    <property type="evidence" value="ECO:0007669"/>
    <property type="project" value="InterPro"/>
</dbReference>
<evidence type="ECO:0000259" key="3">
    <source>
        <dbReference type="Pfam" id="PF21307"/>
    </source>
</evidence>
<dbReference type="PANTHER" id="PTHR31084">
    <property type="entry name" value="ALPHA-L-FUCOSIDASE 2"/>
    <property type="match status" value="1"/>
</dbReference>
<organism evidence="5 6">
    <name type="scientific">Clostridium porci</name>
    <dbReference type="NCBI Taxonomy" id="2605778"/>
    <lineage>
        <taxon>Bacteria</taxon>
        <taxon>Bacillati</taxon>
        <taxon>Bacillota</taxon>
        <taxon>Clostridia</taxon>
        <taxon>Eubacteriales</taxon>
        <taxon>Clostridiaceae</taxon>
        <taxon>Clostridium</taxon>
    </lineage>
</organism>
<name>A0A7X2NLC2_9CLOT</name>